<dbReference type="InterPro" id="IPR036397">
    <property type="entry name" value="RNaseH_sf"/>
</dbReference>
<dbReference type="STRING" id="47428.A0A284RDB8"/>
<dbReference type="SMART" id="SM00298">
    <property type="entry name" value="CHROMO"/>
    <property type="match status" value="1"/>
</dbReference>
<dbReference type="Pfam" id="PF00385">
    <property type="entry name" value="Chromo"/>
    <property type="match status" value="1"/>
</dbReference>
<sequence>MLQIKGNASTAFHPQMDGQTEHINQEIEKYLRIFINYQRTNRPDWLPLAFQHNNWIHSATGKSPFFVNYGRNPCVTPDSNSHAPLCTPTSEKFKNTMKLIHNETKAALTKAAEQMQTQYDKKKRAAREYQTGDKVWLDTTNLHLARPKKKLDDKCVGPFTIIEKCGPSAYKLKLLPAWKIYPVFNETLLNPYVAPTFPNQIKVPPPPPNIINDEEQYEIKTILDHKTCKVRGPKDPKTGKYTTNVVTDYLVAWKGYGKEENQWMKESKLGYAKEAIAEYWKNRKDTITIQAIVVDEEKIIVISDAIKADDS</sequence>
<dbReference type="SUPFAM" id="SSF53098">
    <property type="entry name" value="Ribonuclease H-like"/>
    <property type="match status" value="1"/>
</dbReference>
<dbReference type="InterPro" id="IPR050951">
    <property type="entry name" value="Retrovirus_Pol_polyprotein"/>
</dbReference>
<protein>
    <recommendedName>
        <fullName evidence="1">Chromo domain-containing protein</fullName>
    </recommendedName>
</protein>
<evidence type="ECO:0000259" key="1">
    <source>
        <dbReference type="PROSITE" id="PS50013"/>
    </source>
</evidence>
<evidence type="ECO:0000313" key="3">
    <source>
        <dbReference type="Proteomes" id="UP000219338"/>
    </source>
</evidence>
<dbReference type="OrthoDB" id="999881at2759"/>
<dbReference type="Proteomes" id="UP000219338">
    <property type="component" value="Unassembled WGS sequence"/>
</dbReference>
<dbReference type="InterPro" id="IPR023780">
    <property type="entry name" value="Chromo_domain"/>
</dbReference>
<organism evidence="2 3">
    <name type="scientific">Armillaria ostoyae</name>
    <name type="common">Armillaria root rot fungus</name>
    <dbReference type="NCBI Taxonomy" id="47428"/>
    <lineage>
        <taxon>Eukaryota</taxon>
        <taxon>Fungi</taxon>
        <taxon>Dikarya</taxon>
        <taxon>Basidiomycota</taxon>
        <taxon>Agaricomycotina</taxon>
        <taxon>Agaricomycetes</taxon>
        <taxon>Agaricomycetidae</taxon>
        <taxon>Agaricales</taxon>
        <taxon>Marasmiineae</taxon>
        <taxon>Physalacriaceae</taxon>
        <taxon>Armillaria</taxon>
    </lineage>
</organism>
<proteinExistence type="predicted"/>
<keyword evidence="3" id="KW-1185">Reference proteome</keyword>
<dbReference type="GO" id="GO:0003676">
    <property type="term" value="F:nucleic acid binding"/>
    <property type="evidence" value="ECO:0007669"/>
    <property type="project" value="InterPro"/>
</dbReference>
<accession>A0A284RDB8</accession>
<feature type="domain" description="Chromo" evidence="1">
    <location>
        <begin position="217"/>
        <end position="291"/>
    </location>
</feature>
<dbReference type="Pfam" id="PF24626">
    <property type="entry name" value="SH3_Tf2-1"/>
    <property type="match status" value="1"/>
</dbReference>
<dbReference type="EMBL" id="FUEG01000007">
    <property type="protein sequence ID" value="SJL06738.1"/>
    <property type="molecule type" value="Genomic_DNA"/>
</dbReference>
<dbReference type="InterPro" id="IPR016197">
    <property type="entry name" value="Chromo-like_dom_sf"/>
</dbReference>
<dbReference type="PROSITE" id="PS50013">
    <property type="entry name" value="CHROMO_2"/>
    <property type="match status" value="1"/>
</dbReference>
<dbReference type="Gene3D" id="3.30.420.10">
    <property type="entry name" value="Ribonuclease H-like superfamily/Ribonuclease H"/>
    <property type="match status" value="1"/>
</dbReference>
<dbReference type="Gene3D" id="2.40.50.40">
    <property type="match status" value="1"/>
</dbReference>
<dbReference type="GO" id="GO:0006338">
    <property type="term" value="P:chromatin remodeling"/>
    <property type="evidence" value="ECO:0007669"/>
    <property type="project" value="UniProtKB-ARBA"/>
</dbReference>
<dbReference type="InterPro" id="IPR056924">
    <property type="entry name" value="SH3_Tf2-1"/>
</dbReference>
<dbReference type="SUPFAM" id="SSF54160">
    <property type="entry name" value="Chromo domain-like"/>
    <property type="match status" value="1"/>
</dbReference>
<dbReference type="InterPro" id="IPR012337">
    <property type="entry name" value="RNaseH-like_sf"/>
</dbReference>
<gene>
    <name evidence="2" type="ORF">ARMOST_10080</name>
</gene>
<reference evidence="3" key="1">
    <citation type="journal article" date="2017" name="Nat. Ecol. Evol.">
        <title>Genome expansion and lineage-specific genetic innovations in the forest pathogenic fungi Armillaria.</title>
        <authorList>
            <person name="Sipos G."/>
            <person name="Prasanna A.N."/>
            <person name="Walter M.C."/>
            <person name="O'Connor E."/>
            <person name="Balint B."/>
            <person name="Krizsan K."/>
            <person name="Kiss B."/>
            <person name="Hess J."/>
            <person name="Varga T."/>
            <person name="Slot J."/>
            <person name="Riley R."/>
            <person name="Boka B."/>
            <person name="Rigling D."/>
            <person name="Barry K."/>
            <person name="Lee J."/>
            <person name="Mihaltcheva S."/>
            <person name="LaButti K."/>
            <person name="Lipzen A."/>
            <person name="Waldron R."/>
            <person name="Moloney N.M."/>
            <person name="Sperisen C."/>
            <person name="Kredics L."/>
            <person name="Vagvoelgyi C."/>
            <person name="Patrignani A."/>
            <person name="Fitzpatrick D."/>
            <person name="Nagy I."/>
            <person name="Doyle S."/>
            <person name="Anderson J.B."/>
            <person name="Grigoriev I.V."/>
            <person name="Gueldener U."/>
            <person name="Muensterkoetter M."/>
            <person name="Nagy L.G."/>
        </authorList>
    </citation>
    <scope>NUCLEOTIDE SEQUENCE [LARGE SCALE GENOMIC DNA]</scope>
    <source>
        <strain evidence="3">C18/9</strain>
    </source>
</reference>
<dbReference type="PANTHER" id="PTHR37984:SF5">
    <property type="entry name" value="PROTEIN NYNRIN-LIKE"/>
    <property type="match status" value="1"/>
</dbReference>
<name>A0A284RDB8_ARMOS</name>
<dbReference type="PANTHER" id="PTHR37984">
    <property type="entry name" value="PROTEIN CBG26694"/>
    <property type="match status" value="1"/>
</dbReference>
<dbReference type="InterPro" id="IPR000953">
    <property type="entry name" value="Chromo/chromo_shadow_dom"/>
</dbReference>
<dbReference type="AlphaFoldDB" id="A0A284RDB8"/>
<evidence type="ECO:0000313" key="2">
    <source>
        <dbReference type="EMBL" id="SJL06738.1"/>
    </source>
</evidence>